<dbReference type="Proteomes" id="UP000326380">
    <property type="component" value="Unassembled WGS sequence"/>
</dbReference>
<reference evidence="1 2" key="1">
    <citation type="submission" date="2019-09" db="EMBL/GenBank/DDBJ databases">
        <title>Genome sequence of Hymenobacter sp. M3.</title>
        <authorList>
            <person name="Srinivasan S."/>
        </authorList>
    </citation>
    <scope>NUCLEOTIDE SEQUENCE [LARGE SCALE GENOMIC DNA]</scope>
    <source>
        <strain evidence="1 2">M3</strain>
    </source>
</reference>
<gene>
    <name evidence="1" type="ORF">F0P96_10080</name>
</gene>
<evidence type="ECO:0000313" key="1">
    <source>
        <dbReference type="EMBL" id="KAA9333310.1"/>
    </source>
</evidence>
<sequence>MKTTENWTLPTGWKLWYEEVSNNVYKVQLRNAHGNVVETTGQDLPALLQWCVEGAADIDQQLAAVAKRNQPR</sequence>
<proteinExistence type="predicted"/>
<dbReference type="RefSeq" id="WP_151078731.1">
    <property type="nucleotide sequence ID" value="NZ_CP047647.1"/>
</dbReference>
<accession>A0A7L4ZXL9</accession>
<protein>
    <submittedName>
        <fullName evidence="1">Uncharacterized protein</fullName>
    </submittedName>
</protein>
<keyword evidence="2" id="KW-1185">Reference proteome</keyword>
<name>A0A7L4ZXL9_9BACT</name>
<comment type="caution">
    <text evidence="1">The sequence shown here is derived from an EMBL/GenBank/DDBJ whole genome shotgun (WGS) entry which is preliminary data.</text>
</comment>
<dbReference type="EMBL" id="VTWU01000003">
    <property type="protein sequence ID" value="KAA9333310.1"/>
    <property type="molecule type" value="Genomic_DNA"/>
</dbReference>
<evidence type="ECO:0000313" key="2">
    <source>
        <dbReference type="Proteomes" id="UP000326380"/>
    </source>
</evidence>
<dbReference type="AlphaFoldDB" id="A0A7L4ZXL9"/>
<organism evidence="1 2">
    <name type="scientific">Hymenobacter busanensis</name>
    <dbReference type="NCBI Taxonomy" id="2607656"/>
    <lineage>
        <taxon>Bacteria</taxon>
        <taxon>Pseudomonadati</taxon>
        <taxon>Bacteroidota</taxon>
        <taxon>Cytophagia</taxon>
        <taxon>Cytophagales</taxon>
        <taxon>Hymenobacteraceae</taxon>
        <taxon>Hymenobacter</taxon>
    </lineage>
</organism>